<dbReference type="HOGENOM" id="CLU_1470456_0_0_1"/>
<dbReference type="EnsemblPlants" id="OPUNC07G21460.1">
    <property type="protein sequence ID" value="OPUNC07G21460.1"/>
    <property type="gene ID" value="OPUNC07G21460"/>
</dbReference>
<reference evidence="2" key="2">
    <citation type="submission" date="2018-05" db="EMBL/GenBank/DDBJ databases">
        <title>OpunRS2 (Oryza punctata Reference Sequence Version 2).</title>
        <authorList>
            <person name="Zhang J."/>
            <person name="Kudrna D."/>
            <person name="Lee S."/>
            <person name="Talag J."/>
            <person name="Welchert J."/>
            <person name="Wing R.A."/>
        </authorList>
    </citation>
    <scope>NUCLEOTIDE SEQUENCE [LARGE SCALE GENOMIC DNA]</scope>
</reference>
<reference evidence="2" key="1">
    <citation type="submission" date="2015-04" db="UniProtKB">
        <authorList>
            <consortium name="EnsemblPlants"/>
        </authorList>
    </citation>
    <scope>IDENTIFICATION</scope>
</reference>
<proteinExistence type="predicted"/>
<dbReference type="Proteomes" id="UP000026962">
    <property type="component" value="Chromosome 7"/>
</dbReference>
<keyword evidence="1" id="KW-0812">Transmembrane</keyword>
<sequence>MAHLSRKEEARFRLIDRVETVFLSASFVTATFLYGLVVGFSLSGRGLAMSLVHPRPESVGTPPGSFGISAGPDRWKTTDLVGLASTVLEFLGVAGCHFVIVSHLSMRRLPGLYALTRGASWLMPFVFVVSTVSYFLRSLNSSRYGVQSIEWLIFTVMTIGLLIGTLLPVTHQCLMDEEPLPPESEFFCI</sequence>
<evidence type="ECO:0000313" key="2">
    <source>
        <dbReference type="EnsemblPlants" id="OPUNC07G21460.1"/>
    </source>
</evidence>
<dbReference type="Gramene" id="OPUNC07G21460.1">
    <property type="protein sequence ID" value="OPUNC07G21460.1"/>
    <property type="gene ID" value="OPUNC07G21460"/>
</dbReference>
<protein>
    <submittedName>
        <fullName evidence="2">Uncharacterized protein</fullName>
    </submittedName>
</protein>
<keyword evidence="1" id="KW-0472">Membrane</keyword>
<dbReference type="eggNOG" id="ENOG502R63P">
    <property type="taxonomic scope" value="Eukaryota"/>
</dbReference>
<feature type="transmembrane region" description="Helical" evidence="1">
    <location>
        <begin position="80"/>
        <end position="100"/>
    </location>
</feature>
<evidence type="ECO:0000256" key="1">
    <source>
        <dbReference type="SAM" id="Phobius"/>
    </source>
</evidence>
<organism evidence="2">
    <name type="scientific">Oryza punctata</name>
    <name type="common">Red rice</name>
    <dbReference type="NCBI Taxonomy" id="4537"/>
    <lineage>
        <taxon>Eukaryota</taxon>
        <taxon>Viridiplantae</taxon>
        <taxon>Streptophyta</taxon>
        <taxon>Embryophyta</taxon>
        <taxon>Tracheophyta</taxon>
        <taxon>Spermatophyta</taxon>
        <taxon>Magnoliopsida</taxon>
        <taxon>Liliopsida</taxon>
        <taxon>Poales</taxon>
        <taxon>Poaceae</taxon>
        <taxon>BOP clade</taxon>
        <taxon>Oryzoideae</taxon>
        <taxon>Oryzeae</taxon>
        <taxon>Oryzinae</taxon>
        <taxon>Oryza</taxon>
    </lineage>
</organism>
<dbReference type="AlphaFoldDB" id="A0A0E0LNK5"/>
<feature type="transmembrane region" description="Helical" evidence="1">
    <location>
        <begin position="21"/>
        <end position="42"/>
    </location>
</feature>
<keyword evidence="3" id="KW-1185">Reference proteome</keyword>
<accession>A0A0E0LNK5</accession>
<feature type="transmembrane region" description="Helical" evidence="1">
    <location>
        <begin position="148"/>
        <end position="169"/>
    </location>
</feature>
<keyword evidence="1" id="KW-1133">Transmembrane helix</keyword>
<feature type="transmembrane region" description="Helical" evidence="1">
    <location>
        <begin position="112"/>
        <end position="136"/>
    </location>
</feature>
<evidence type="ECO:0000313" key="3">
    <source>
        <dbReference type="Proteomes" id="UP000026962"/>
    </source>
</evidence>
<name>A0A0E0LNK5_ORYPU</name>
<dbReference type="OMA" id="WRSEWIT"/>